<organism evidence="7 8">
    <name type="scientific">Paracoccus albicereus</name>
    <dbReference type="NCBI Taxonomy" id="2922394"/>
    <lineage>
        <taxon>Bacteria</taxon>
        <taxon>Pseudomonadati</taxon>
        <taxon>Pseudomonadota</taxon>
        <taxon>Alphaproteobacteria</taxon>
        <taxon>Rhodobacterales</taxon>
        <taxon>Paracoccaceae</taxon>
        <taxon>Paracoccus</taxon>
    </lineage>
</organism>
<dbReference type="Pfam" id="PF04893">
    <property type="entry name" value="Yip1"/>
    <property type="match status" value="1"/>
</dbReference>
<feature type="transmembrane region" description="Helical" evidence="5">
    <location>
        <begin position="111"/>
        <end position="135"/>
    </location>
</feature>
<evidence type="ECO:0000256" key="3">
    <source>
        <dbReference type="ARBA" id="ARBA00022989"/>
    </source>
</evidence>
<evidence type="ECO:0000256" key="1">
    <source>
        <dbReference type="ARBA" id="ARBA00004141"/>
    </source>
</evidence>
<keyword evidence="8" id="KW-1185">Reference proteome</keyword>
<evidence type="ECO:0000259" key="6">
    <source>
        <dbReference type="Pfam" id="PF04893"/>
    </source>
</evidence>
<comment type="subcellular location">
    <subcellularLocation>
        <location evidence="1">Membrane</location>
        <topology evidence="1">Multi-pass membrane protein</topology>
    </subcellularLocation>
</comment>
<keyword evidence="3 5" id="KW-1133">Transmembrane helix</keyword>
<keyword evidence="2 5" id="KW-0812">Transmembrane</keyword>
<evidence type="ECO:0000256" key="5">
    <source>
        <dbReference type="SAM" id="Phobius"/>
    </source>
</evidence>
<reference evidence="7 8" key="1">
    <citation type="submission" date="2022-03" db="EMBL/GenBank/DDBJ databases">
        <authorList>
            <person name="He Y."/>
        </authorList>
    </citation>
    <scope>NUCLEOTIDE SEQUENCE [LARGE SCALE GENOMIC DNA]</scope>
    <source>
        <strain evidence="7 8">TK19116</strain>
    </source>
</reference>
<gene>
    <name evidence="7" type="ORF">MLD63_11400</name>
</gene>
<name>A0ABT1MUP4_9RHOB</name>
<evidence type="ECO:0000256" key="2">
    <source>
        <dbReference type="ARBA" id="ARBA00022692"/>
    </source>
</evidence>
<dbReference type="EMBL" id="JAKZEU010000004">
    <property type="protein sequence ID" value="MCQ0971028.1"/>
    <property type="molecule type" value="Genomic_DNA"/>
</dbReference>
<keyword evidence="4 5" id="KW-0472">Membrane</keyword>
<evidence type="ECO:0000313" key="7">
    <source>
        <dbReference type="EMBL" id="MCQ0971028.1"/>
    </source>
</evidence>
<dbReference type="InterPro" id="IPR006977">
    <property type="entry name" value="Yip1_dom"/>
</dbReference>
<proteinExistence type="predicted"/>
<sequence>MTAETLPSLIMLTLRSPAEAARALIARNLPMNTRWMALIVAVSLSALMNWVLTRMLAPEVSPEAAAASPMMTLSSQPLLLAAMQFGAVVTTAALMDGVGRVFGGRGNFADALLLVTWIEVMLLVVQILQVVFLMILPPLAALMGLIALVLFVGLTVIFTKTLHGFESTLKVVFGVLMTAIAAVFVLSFIAAAFGVLPGMPNGAMPGAPQP</sequence>
<evidence type="ECO:0000313" key="8">
    <source>
        <dbReference type="Proteomes" id="UP001203945"/>
    </source>
</evidence>
<feature type="domain" description="Yip1" evidence="6">
    <location>
        <begin position="13"/>
        <end position="188"/>
    </location>
</feature>
<feature type="transmembrane region" description="Helical" evidence="5">
    <location>
        <begin position="141"/>
        <end position="159"/>
    </location>
</feature>
<comment type="caution">
    <text evidence="7">The sequence shown here is derived from an EMBL/GenBank/DDBJ whole genome shotgun (WGS) entry which is preliminary data.</text>
</comment>
<evidence type="ECO:0000256" key="4">
    <source>
        <dbReference type="ARBA" id="ARBA00023136"/>
    </source>
</evidence>
<protein>
    <submittedName>
        <fullName evidence="7">YIP1 family protein</fullName>
    </submittedName>
</protein>
<accession>A0ABT1MUP4</accession>
<feature type="transmembrane region" description="Helical" evidence="5">
    <location>
        <begin position="35"/>
        <end position="57"/>
    </location>
</feature>
<dbReference type="Proteomes" id="UP001203945">
    <property type="component" value="Unassembled WGS sequence"/>
</dbReference>
<feature type="transmembrane region" description="Helical" evidence="5">
    <location>
        <begin position="77"/>
        <end position="99"/>
    </location>
</feature>
<feature type="transmembrane region" description="Helical" evidence="5">
    <location>
        <begin position="171"/>
        <end position="196"/>
    </location>
</feature>